<dbReference type="Proteomes" id="UP000029643">
    <property type="component" value="Unassembled WGS sequence"/>
</dbReference>
<evidence type="ECO:0000313" key="2">
    <source>
        <dbReference type="Proteomes" id="UP000029643"/>
    </source>
</evidence>
<dbReference type="AlphaFoldDB" id="A0A090WWH8"/>
<name>A0A090WWH8_9FLAO</name>
<accession>A0A090WWH8</accession>
<comment type="caution">
    <text evidence="1">The sequence shown here is derived from an EMBL/GenBank/DDBJ whole genome shotgun (WGS) entry which is preliminary data.</text>
</comment>
<evidence type="ECO:0000313" key="1">
    <source>
        <dbReference type="EMBL" id="GAL79774.1"/>
    </source>
</evidence>
<protein>
    <submittedName>
        <fullName evidence="1">GTP-binding protein HflX</fullName>
    </submittedName>
</protein>
<sequence>MSKVGNNALFISALNKKNLEDFKKRVYDEVREIHVTRFPYNQFLYPDYDYEDME</sequence>
<proteinExistence type="predicted"/>
<dbReference type="EMBL" id="BBNU01000007">
    <property type="protein sequence ID" value="GAL79774.1"/>
    <property type="molecule type" value="Genomic_DNA"/>
</dbReference>
<reference evidence="1 2" key="1">
    <citation type="journal article" date="2014" name="Genome Announc.">
        <title>Draft Genome Sequences of Marine Flavobacterium Algibacter lectus Strains SS8 and NR4.</title>
        <authorList>
            <person name="Takatani N."/>
            <person name="Nakanishi M."/>
            <person name="Meirelles P."/>
            <person name="Mino S."/>
            <person name="Suda W."/>
            <person name="Oshima K."/>
            <person name="Hattori M."/>
            <person name="Ohkuma M."/>
            <person name="Hosokawa M."/>
            <person name="Miyashita K."/>
            <person name="Thompson F.L."/>
            <person name="Niwa A."/>
            <person name="Sawabe T."/>
            <person name="Sawabe T."/>
        </authorList>
    </citation>
    <scope>NUCLEOTIDE SEQUENCE [LARGE SCALE GENOMIC DNA]</scope>
    <source>
        <strain evidence="2">JCM19274</strain>
    </source>
</reference>
<gene>
    <name evidence="1" type="ORF">JCM19274_3186</name>
</gene>
<organism evidence="1 2">
    <name type="scientific">Algibacter lectus</name>
    <dbReference type="NCBI Taxonomy" id="221126"/>
    <lineage>
        <taxon>Bacteria</taxon>
        <taxon>Pseudomonadati</taxon>
        <taxon>Bacteroidota</taxon>
        <taxon>Flavobacteriia</taxon>
        <taxon>Flavobacteriales</taxon>
        <taxon>Flavobacteriaceae</taxon>
        <taxon>Algibacter</taxon>
    </lineage>
</organism>